<evidence type="ECO:0000256" key="1">
    <source>
        <dbReference type="SAM" id="MobiDB-lite"/>
    </source>
</evidence>
<dbReference type="Proteomes" id="UP000050497">
    <property type="component" value="Unassembled WGS sequence"/>
</dbReference>
<feature type="region of interest" description="Disordered" evidence="1">
    <location>
        <begin position="145"/>
        <end position="164"/>
    </location>
</feature>
<evidence type="ECO:0000313" key="5">
    <source>
        <dbReference type="Proteomes" id="UP000182800"/>
    </source>
</evidence>
<dbReference type="RefSeq" id="WP_074443971.1">
    <property type="nucleotide sequence ID" value="NZ_FMBM01000001.1"/>
</dbReference>
<evidence type="ECO:0000313" key="4">
    <source>
        <dbReference type="Proteomes" id="UP000050497"/>
    </source>
</evidence>
<organism evidence="2 4">
    <name type="scientific">Saliniramus fredricksonii</name>
    <dbReference type="NCBI Taxonomy" id="1653334"/>
    <lineage>
        <taxon>Bacteria</taxon>
        <taxon>Pseudomonadati</taxon>
        <taxon>Pseudomonadota</taxon>
        <taxon>Alphaproteobacteria</taxon>
        <taxon>Hyphomicrobiales</taxon>
        <taxon>Salinarimonadaceae</taxon>
        <taxon>Saliniramus</taxon>
    </lineage>
</organism>
<keyword evidence="3" id="KW-0969">Cilium</keyword>
<dbReference type="EMBL" id="FMBM01000001">
    <property type="protein sequence ID" value="SCC79837.1"/>
    <property type="molecule type" value="Genomic_DNA"/>
</dbReference>
<comment type="caution">
    <text evidence="2">The sequence shown here is derived from an EMBL/GenBank/DDBJ whole genome shotgun (WGS) entry which is preliminary data.</text>
</comment>
<name>A0A0P8BJS8_9HYPH</name>
<dbReference type="SUPFAM" id="SSF158791">
    <property type="entry name" value="MgtE N-terminal domain-like"/>
    <property type="match status" value="1"/>
</dbReference>
<feature type="region of interest" description="Disordered" evidence="1">
    <location>
        <begin position="237"/>
        <end position="261"/>
    </location>
</feature>
<keyword evidence="3" id="KW-0282">Flagellum</keyword>
<evidence type="ECO:0000313" key="2">
    <source>
        <dbReference type="EMBL" id="KPQ09700.1"/>
    </source>
</evidence>
<dbReference type="EMBL" id="LJSX01000023">
    <property type="protein sequence ID" value="KPQ09700.1"/>
    <property type="molecule type" value="Genomic_DNA"/>
</dbReference>
<proteinExistence type="predicted"/>
<dbReference type="Proteomes" id="UP000182800">
    <property type="component" value="Unassembled WGS sequence"/>
</dbReference>
<protein>
    <submittedName>
        <fullName evidence="3">Flagellar motility protein MotE, a chaperone for MotC folding</fullName>
    </submittedName>
</protein>
<evidence type="ECO:0000313" key="3">
    <source>
        <dbReference type="EMBL" id="SCC79837.1"/>
    </source>
</evidence>
<reference evidence="3 5" key="2">
    <citation type="submission" date="2016-08" db="EMBL/GenBank/DDBJ databases">
        <authorList>
            <person name="Varghese N."/>
            <person name="Submissions Spin"/>
        </authorList>
    </citation>
    <scope>NUCLEOTIDE SEQUENCE [LARGE SCALE GENOMIC DNA]</scope>
    <source>
        <strain evidence="3 5">HL-109</strain>
    </source>
</reference>
<sequence>MIKRLRLIDAVAIAAVALLALKGLDYLRRDGADAGLPASAPSLQAAGETGGISGFARVLAHARSGYTPGRDTTLPEVTETGSTGEDDDAAPVDALASREQSSSPAEAAIRERLEQRRQNLEHRDADIELREEMIRQAEERLEERLSKLREAEDGGRSAEADERREQEMANLVAMYQAMRPKEAARIFDRLDLDVLVPVVLEMNPRTMAEIMASMSAESAERLTVALARRAQGDALQTRNAAAQSMPAGGRELPALDLPQRN</sequence>
<keyword evidence="3" id="KW-0966">Cell projection</keyword>
<keyword evidence="5" id="KW-1185">Reference proteome</keyword>
<accession>A0A0P8BJS8</accession>
<reference evidence="2 4" key="1">
    <citation type="submission" date="2015-09" db="EMBL/GenBank/DDBJ databases">
        <title>Identification and resolution of microdiversity through metagenomic sequencing of parallel consortia.</title>
        <authorList>
            <person name="Nelson W.C."/>
            <person name="Romine M.F."/>
            <person name="Lindemann S.R."/>
        </authorList>
    </citation>
    <scope>NUCLEOTIDE SEQUENCE [LARGE SCALE GENOMIC DNA]</scope>
    <source>
        <strain evidence="2">HL-109</strain>
    </source>
</reference>
<gene>
    <name evidence="3" type="ORF">GA0071312_1194</name>
    <name evidence="2" type="ORF">HLUCCO17_13740</name>
</gene>
<dbReference type="STRING" id="1653334.GA0071312_1194"/>
<feature type="region of interest" description="Disordered" evidence="1">
    <location>
        <begin position="65"/>
        <end position="89"/>
    </location>
</feature>
<dbReference type="AlphaFoldDB" id="A0A0P8BJS8"/>